<proteinExistence type="predicted"/>
<reference evidence="3" key="2">
    <citation type="journal article" date="2018" name="BMC Genomics">
        <title>A manually annotated Actinidia chinensis var. chinensis (kiwifruit) genome highlights the challenges associated with draft genomes and gene prediction in plants.</title>
        <authorList>
            <person name="Pilkington S.M."/>
            <person name="Crowhurst R."/>
            <person name="Hilario E."/>
            <person name="Nardozza S."/>
            <person name="Fraser L."/>
            <person name="Peng Y."/>
            <person name="Gunaseelan K."/>
            <person name="Simpson R."/>
            <person name="Tahir J."/>
            <person name="Deroles S.C."/>
            <person name="Templeton K."/>
            <person name="Luo Z."/>
            <person name="Davy M."/>
            <person name="Cheng C."/>
            <person name="McNeilage M."/>
            <person name="Scaglione D."/>
            <person name="Liu Y."/>
            <person name="Zhang Q."/>
            <person name="Datson P."/>
            <person name="De Silva N."/>
            <person name="Gardiner S.E."/>
            <person name="Bassett H."/>
            <person name="Chagne D."/>
            <person name="McCallum J."/>
            <person name="Dzierzon H."/>
            <person name="Deng C."/>
            <person name="Wang Y.Y."/>
            <person name="Barron L."/>
            <person name="Manako K."/>
            <person name="Bowen J."/>
            <person name="Foster T.M."/>
            <person name="Erridge Z.A."/>
            <person name="Tiffin H."/>
            <person name="Waite C.N."/>
            <person name="Davies K.M."/>
            <person name="Grierson E.P."/>
            <person name="Laing W.A."/>
            <person name="Kirk R."/>
            <person name="Chen X."/>
            <person name="Wood M."/>
            <person name="Montefiori M."/>
            <person name="Brummell D.A."/>
            <person name="Schwinn K.E."/>
            <person name="Catanach A."/>
            <person name="Fullerton C."/>
            <person name="Li D."/>
            <person name="Meiyalaghan S."/>
            <person name="Nieuwenhuizen N."/>
            <person name="Read N."/>
            <person name="Prakash R."/>
            <person name="Hunter D."/>
            <person name="Zhang H."/>
            <person name="McKenzie M."/>
            <person name="Knabel M."/>
            <person name="Harris A."/>
            <person name="Allan A.C."/>
            <person name="Gleave A."/>
            <person name="Chen A."/>
            <person name="Janssen B.J."/>
            <person name="Plunkett B."/>
            <person name="Ampomah-Dwamena C."/>
            <person name="Voogd C."/>
            <person name="Leif D."/>
            <person name="Lafferty D."/>
            <person name="Souleyre E.J.F."/>
            <person name="Varkonyi-Gasic E."/>
            <person name="Gambi F."/>
            <person name="Hanley J."/>
            <person name="Yao J.L."/>
            <person name="Cheung J."/>
            <person name="David K.M."/>
            <person name="Warren B."/>
            <person name="Marsh K."/>
            <person name="Snowden K.C."/>
            <person name="Lin-Wang K."/>
            <person name="Brian L."/>
            <person name="Martinez-Sanchez M."/>
            <person name="Wang M."/>
            <person name="Ileperuma N."/>
            <person name="Macnee N."/>
            <person name="Campin R."/>
            <person name="McAtee P."/>
            <person name="Drummond R.S.M."/>
            <person name="Espley R.V."/>
            <person name="Ireland H.S."/>
            <person name="Wu R."/>
            <person name="Atkinson R.G."/>
            <person name="Karunairetnam S."/>
            <person name="Bulley S."/>
            <person name="Chunkath S."/>
            <person name="Hanley Z."/>
            <person name="Storey R."/>
            <person name="Thrimawithana A.H."/>
            <person name="Thomson S."/>
            <person name="David C."/>
            <person name="Testolin R."/>
            <person name="Huang H."/>
            <person name="Hellens R.P."/>
            <person name="Schaffer R.J."/>
        </authorList>
    </citation>
    <scope>NUCLEOTIDE SEQUENCE [LARGE SCALE GENOMIC DNA]</scope>
    <source>
        <strain evidence="3">cv. Red5</strain>
    </source>
</reference>
<dbReference type="Proteomes" id="UP000241394">
    <property type="component" value="Chromosome LG25"/>
</dbReference>
<feature type="region of interest" description="Disordered" evidence="1">
    <location>
        <begin position="86"/>
        <end position="108"/>
    </location>
</feature>
<feature type="region of interest" description="Disordered" evidence="1">
    <location>
        <begin position="555"/>
        <end position="594"/>
    </location>
</feature>
<dbReference type="Gramene" id="PSR91469">
    <property type="protein sequence ID" value="PSR91469"/>
    <property type="gene ID" value="CEY00_Acc28813"/>
</dbReference>
<reference evidence="2 3" key="1">
    <citation type="submission" date="2017-07" db="EMBL/GenBank/DDBJ databases">
        <title>An improved, manually edited Actinidia chinensis var. chinensis (kiwifruit) genome highlights the challenges associated with draft genomes and gene prediction in plants.</title>
        <authorList>
            <person name="Pilkington S."/>
            <person name="Crowhurst R."/>
            <person name="Hilario E."/>
            <person name="Nardozza S."/>
            <person name="Fraser L."/>
            <person name="Peng Y."/>
            <person name="Gunaseelan K."/>
            <person name="Simpson R."/>
            <person name="Tahir J."/>
            <person name="Deroles S."/>
            <person name="Templeton K."/>
            <person name="Luo Z."/>
            <person name="Davy M."/>
            <person name="Cheng C."/>
            <person name="Mcneilage M."/>
            <person name="Scaglione D."/>
            <person name="Liu Y."/>
            <person name="Zhang Q."/>
            <person name="Datson P."/>
            <person name="De Silva N."/>
            <person name="Gardiner S."/>
            <person name="Bassett H."/>
            <person name="Chagne D."/>
            <person name="Mccallum J."/>
            <person name="Dzierzon H."/>
            <person name="Deng C."/>
            <person name="Wang Y.-Y."/>
            <person name="Barron N."/>
            <person name="Manako K."/>
            <person name="Bowen J."/>
            <person name="Foster T."/>
            <person name="Erridge Z."/>
            <person name="Tiffin H."/>
            <person name="Waite C."/>
            <person name="Davies K."/>
            <person name="Grierson E."/>
            <person name="Laing W."/>
            <person name="Kirk R."/>
            <person name="Chen X."/>
            <person name="Wood M."/>
            <person name="Montefiori M."/>
            <person name="Brummell D."/>
            <person name="Schwinn K."/>
            <person name="Catanach A."/>
            <person name="Fullerton C."/>
            <person name="Li D."/>
            <person name="Meiyalaghan S."/>
            <person name="Nieuwenhuizen N."/>
            <person name="Read N."/>
            <person name="Prakash R."/>
            <person name="Hunter D."/>
            <person name="Zhang H."/>
            <person name="Mckenzie M."/>
            <person name="Knabel M."/>
            <person name="Harris A."/>
            <person name="Allan A."/>
            <person name="Chen A."/>
            <person name="Janssen B."/>
            <person name="Plunkett B."/>
            <person name="Dwamena C."/>
            <person name="Voogd C."/>
            <person name="Leif D."/>
            <person name="Lafferty D."/>
            <person name="Souleyre E."/>
            <person name="Varkonyi-Gasic E."/>
            <person name="Gambi F."/>
            <person name="Hanley J."/>
            <person name="Yao J.-L."/>
            <person name="Cheung J."/>
            <person name="David K."/>
            <person name="Warren B."/>
            <person name="Marsh K."/>
            <person name="Snowden K."/>
            <person name="Lin-Wang K."/>
            <person name="Brian L."/>
            <person name="Martinez-Sanchez M."/>
            <person name="Wang M."/>
            <person name="Ileperuma N."/>
            <person name="Macnee N."/>
            <person name="Campin R."/>
            <person name="Mcatee P."/>
            <person name="Drummond R."/>
            <person name="Espley R."/>
            <person name="Ireland H."/>
            <person name="Wu R."/>
            <person name="Atkinson R."/>
            <person name="Karunairetnam S."/>
            <person name="Bulley S."/>
            <person name="Chunkath S."/>
            <person name="Hanley Z."/>
            <person name="Storey R."/>
            <person name="Thrimawithana A."/>
            <person name="Thomson S."/>
            <person name="David C."/>
            <person name="Testolin R."/>
        </authorList>
    </citation>
    <scope>NUCLEOTIDE SEQUENCE [LARGE SCALE GENOMIC DNA]</scope>
    <source>
        <strain evidence="3">cv. Red5</strain>
        <tissue evidence="2">Young leaf</tissue>
    </source>
</reference>
<comment type="caution">
    <text evidence="2">The sequence shown here is derived from an EMBL/GenBank/DDBJ whole genome shotgun (WGS) entry which is preliminary data.</text>
</comment>
<name>A0A2R6PHZ0_ACTCC</name>
<protein>
    <submittedName>
        <fullName evidence="2">CWF19-like protein</fullName>
    </submittedName>
</protein>
<feature type="region of interest" description="Disordered" evidence="1">
    <location>
        <begin position="507"/>
        <end position="530"/>
    </location>
</feature>
<accession>A0A2R6PHZ0</accession>
<sequence length="653" mass="70992">MEVEARESDGVSIVVASSIDRHSSYLKRKDEMSAVNMPEPTFWNKMPETEGFRRTNTLSTFDFDHAPEELKSGSVNESTLSMPSLEDKQIQRKSGKAVRSNSGCSKRSRMARIEGVSINEAEADNVKEKNQTAKQKNVLNGKRGDKRNGKVSTKGKYDYFSLKAGMVSFNSATGGNNFLGTNGLKPDTYDVTAHLDDLSVNELLDGSYKGPSFSKDEGKKTAILNDNILQAVRKACSVLRLHKPLKTKNSAEIDNSCNHKVSACPVSSNASVAGRNVDDRGDTCTADPVSYDKVRDSFSNPKTPDSVLDLPLCQPKDILERLALPPSKDLDSLLLDVAKPSVLLKNNSDSRGKQISQRATLSPFPWSHNSSGYSKSNPDAIKLSASKTTCQGRWLKIGNTGSSLEGKSDFLVDFESLSYDCSLVPLASLKCVPLENEIAPSTSVSFPSCELGSSLSAALSIASQLPLESGSMLKCEGDEAHSPRSLAAAQTLCDIAAHSLNQDLNGMVRWPKKPSEKTMKACKSKSNGKSGELFAAPKSVRLTDDQVKNASKMLPSKKPRLLGGDFGHNTERKGSLNWSVPRSNRPSPSKSFRDSFVETKSYNSHVVKQPCMIPPPPPPPPPMSRISDKACSSRQKVRKLAPMAWNREGGKLD</sequence>
<dbReference type="AlphaFoldDB" id="A0A2R6PHZ0"/>
<keyword evidence="3" id="KW-1185">Reference proteome</keyword>
<dbReference type="PANTHER" id="PTHR36723:SF1">
    <property type="entry name" value="F22C12.19"/>
    <property type="match status" value="1"/>
</dbReference>
<evidence type="ECO:0000313" key="2">
    <source>
        <dbReference type="EMBL" id="PSR91469.1"/>
    </source>
</evidence>
<dbReference type="STRING" id="1590841.A0A2R6PHZ0"/>
<evidence type="ECO:0000256" key="1">
    <source>
        <dbReference type="SAM" id="MobiDB-lite"/>
    </source>
</evidence>
<dbReference type="FunCoup" id="A0A2R6PHZ0">
    <property type="interactions" value="2307"/>
</dbReference>
<dbReference type="OrthoDB" id="755659at2759"/>
<feature type="compositionally biased region" description="Polar residues" evidence="1">
    <location>
        <begin position="576"/>
        <end position="590"/>
    </location>
</feature>
<dbReference type="InParanoid" id="A0A2R6PHZ0"/>
<feature type="region of interest" description="Disordered" evidence="1">
    <location>
        <begin position="271"/>
        <end position="300"/>
    </location>
</feature>
<feature type="compositionally biased region" description="Pro residues" evidence="1">
    <location>
        <begin position="612"/>
        <end position="623"/>
    </location>
</feature>
<dbReference type="PANTHER" id="PTHR36723">
    <property type="entry name" value="F22C12.19"/>
    <property type="match status" value="1"/>
</dbReference>
<evidence type="ECO:0000313" key="3">
    <source>
        <dbReference type="Proteomes" id="UP000241394"/>
    </source>
</evidence>
<feature type="region of interest" description="Disordered" evidence="1">
    <location>
        <begin position="607"/>
        <end position="628"/>
    </location>
</feature>
<gene>
    <name evidence="2" type="ORF">CEY00_Acc28813</name>
</gene>
<feature type="region of interest" description="Disordered" evidence="1">
    <location>
        <begin position="126"/>
        <end position="150"/>
    </location>
</feature>
<organism evidence="2 3">
    <name type="scientific">Actinidia chinensis var. chinensis</name>
    <name type="common">Chinese soft-hair kiwi</name>
    <dbReference type="NCBI Taxonomy" id="1590841"/>
    <lineage>
        <taxon>Eukaryota</taxon>
        <taxon>Viridiplantae</taxon>
        <taxon>Streptophyta</taxon>
        <taxon>Embryophyta</taxon>
        <taxon>Tracheophyta</taxon>
        <taxon>Spermatophyta</taxon>
        <taxon>Magnoliopsida</taxon>
        <taxon>eudicotyledons</taxon>
        <taxon>Gunneridae</taxon>
        <taxon>Pentapetalae</taxon>
        <taxon>asterids</taxon>
        <taxon>Ericales</taxon>
        <taxon>Actinidiaceae</taxon>
        <taxon>Actinidia</taxon>
    </lineage>
</organism>
<dbReference type="EMBL" id="NKQK01000025">
    <property type="protein sequence ID" value="PSR91469.1"/>
    <property type="molecule type" value="Genomic_DNA"/>
</dbReference>
<dbReference type="OMA" id="CEKTRVE"/>